<feature type="transmembrane region" description="Helical" evidence="2">
    <location>
        <begin position="34"/>
        <end position="53"/>
    </location>
</feature>
<dbReference type="InterPro" id="IPR036249">
    <property type="entry name" value="Thioredoxin-like_sf"/>
</dbReference>
<feature type="region of interest" description="Disordered" evidence="1">
    <location>
        <begin position="82"/>
        <end position="121"/>
    </location>
</feature>
<evidence type="ECO:0000256" key="2">
    <source>
        <dbReference type="SAM" id="Phobius"/>
    </source>
</evidence>
<evidence type="ECO:0000313" key="4">
    <source>
        <dbReference type="EMBL" id="ORZ13562.1"/>
    </source>
</evidence>
<gene>
    <name evidence="4" type="ORF">BCR42DRAFT_330642</name>
</gene>
<dbReference type="Proteomes" id="UP000193560">
    <property type="component" value="Unassembled WGS sequence"/>
</dbReference>
<keyword evidence="5" id="KW-1185">Reference proteome</keyword>
<dbReference type="STRING" id="90262.A0A1X2ID80"/>
<feature type="domain" description="Thioredoxin" evidence="3">
    <location>
        <begin position="131"/>
        <end position="208"/>
    </location>
</feature>
<accession>A0A1X2ID80</accession>
<dbReference type="AlphaFoldDB" id="A0A1X2ID80"/>
<dbReference type="EMBL" id="MCGE01000016">
    <property type="protein sequence ID" value="ORZ13562.1"/>
    <property type="molecule type" value="Genomic_DNA"/>
</dbReference>
<sequence length="253" mass="28114">MTGLGVWKCVMSSTAEELASVLILYTKVYTVWNFYWTAGMWNVFLYSIGWVILSTLCPQPWYQGPTKLVELTETAFRQRVCANKKPSSSPSSRPTSPSTSTTTATATTIPASDINGPRITGIDDDEGDKKIKYWVVMLYANWSVACLNFEAVLAKLSLQYDVSHIRFGKIDIGIYSDLAQEYGVSIDPASLSLPTLVLFKYGVELRRLPELTVQEDKLNTSAVKDTITQLGWSKKPATVINTFQLDKIAAENS</sequence>
<evidence type="ECO:0000256" key="1">
    <source>
        <dbReference type="SAM" id="MobiDB-lite"/>
    </source>
</evidence>
<dbReference type="SUPFAM" id="SSF52833">
    <property type="entry name" value="Thioredoxin-like"/>
    <property type="match status" value="1"/>
</dbReference>
<evidence type="ECO:0000259" key="3">
    <source>
        <dbReference type="Pfam" id="PF00085"/>
    </source>
</evidence>
<dbReference type="Gene3D" id="3.40.30.10">
    <property type="entry name" value="Glutaredoxin"/>
    <property type="match status" value="1"/>
</dbReference>
<reference evidence="4 5" key="1">
    <citation type="submission" date="2016-07" db="EMBL/GenBank/DDBJ databases">
        <title>Pervasive Adenine N6-methylation of Active Genes in Fungi.</title>
        <authorList>
            <consortium name="DOE Joint Genome Institute"/>
            <person name="Mondo S.J."/>
            <person name="Dannebaum R.O."/>
            <person name="Kuo R.C."/>
            <person name="Labutti K."/>
            <person name="Haridas S."/>
            <person name="Kuo A."/>
            <person name="Salamov A."/>
            <person name="Ahrendt S.R."/>
            <person name="Lipzen A."/>
            <person name="Sullivan W."/>
            <person name="Andreopoulos W.B."/>
            <person name="Clum A."/>
            <person name="Lindquist E."/>
            <person name="Daum C."/>
            <person name="Ramamoorthy G.K."/>
            <person name="Gryganskyi A."/>
            <person name="Culley D."/>
            <person name="Magnuson J.K."/>
            <person name="James T.Y."/>
            <person name="O'Malley M.A."/>
            <person name="Stajich J.E."/>
            <person name="Spatafora J.W."/>
            <person name="Visel A."/>
            <person name="Grigoriev I.V."/>
        </authorList>
    </citation>
    <scope>NUCLEOTIDE SEQUENCE [LARGE SCALE GENOMIC DNA]</scope>
    <source>
        <strain evidence="4 5">NRRL 1336</strain>
    </source>
</reference>
<protein>
    <recommendedName>
        <fullName evidence="3">Thioredoxin domain-containing protein</fullName>
    </recommendedName>
</protein>
<dbReference type="InterPro" id="IPR013766">
    <property type="entry name" value="Thioredoxin_domain"/>
</dbReference>
<dbReference type="OrthoDB" id="20229at2759"/>
<keyword evidence="2" id="KW-1133">Transmembrane helix</keyword>
<keyword evidence="2" id="KW-0472">Membrane</keyword>
<name>A0A1X2ID80_9FUNG</name>
<organism evidence="4 5">
    <name type="scientific">Absidia repens</name>
    <dbReference type="NCBI Taxonomy" id="90262"/>
    <lineage>
        <taxon>Eukaryota</taxon>
        <taxon>Fungi</taxon>
        <taxon>Fungi incertae sedis</taxon>
        <taxon>Mucoromycota</taxon>
        <taxon>Mucoromycotina</taxon>
        <taxon>Mucoromycetes</taxon>
        <taxon>Mucorales</taxon>
        <taxon>Cunninghamellaceae</taxon>
        <taxon>Absidia</taxon>
    </lineage>
</organism>
<evidence type="ECO:0000313" key="5">
    <source>
        <dbReference type="Proteomes" id="UP000193560"/>
    </source>
</evidence>
<dbReference type="Pfam" id="PF00085">
    <property type="entry name" value="Thioredoxin"/>
    <property type="match status" value="1"/>
</dbReference>
<comment type="caution">
    <text evidence="4">The sequence shown here is derived from an EMBL/GenBank/DDBJ whole genome shotgun (WGS) entry which is preliminary data.</text>
</comment>
<feature type="compositionally biased region" description="Low complexity" evidence="1">
    <location>
        <begin position="86"/>
        <end position="112"/>
    </location>
</feature>
<proteinExistence type="predicted"/>
<keyword evidence="2" id="KW-0812">Transmembrane</keyword>